<dbReference type="RefSeq" id="WP_090377970.1">
    <property type="nucleotide sequence ID" value="NZ_CP156749.1"/>
</dbReference>
<dbReference type="STRING" id="53406.SAMN05421553_1230"/>
<dbReference type="InterPro" id="IPR005509">
    <property type="entry name" value="AfsA_hotdog_dom"/>
</dbReference>
<accession>A0A1H4UBS1</accession>
<dbReference type="Pfam" id="PF03756">
    <property type="entry name" value="AfsA"/>
    <property type="match status" value="1"/>
</dbReference>
<dbReference type="OrthoDB" id="7838374at2"/>
<dbReference type="Proteomes" id="UP000242849">
    <property type="component" value="Unassembled WGS sequence"/>
</dbReference>
<evidence type="ECO:0000313" key="3">
    <source>
        <dbReference type="Proteomes" id="UP000242849"/>
    </source>
</evidence>
<keyword evidence="3" id="KW-1185">Reference proteome</keyword>
<proteinExistence type="predicted"/>
<feature type="domain" description="A-factor biosynthesis hotdog" evidence="1">
    <location>
        <begin position="85"/>
        <end position="215"/>
    </location>
</feature>
<evidence type="ECO:0000313" key="2">
    <source>
        <dbReference type="EMBL" id="SEC66272.1"/>
    </source>
</evidence>
<sequence>MSVERIFIVGDKFAQFAENAHVMAASKLEAILDGDLLHQHNLRFQLGQGVSEELVARLLEKAASLKKPWLTDFSKLLKAGRQHAHKHQQHNSMISMPPRLSHDSFEVDVLLDDRCAEMSDHMTGQHIQGMVLTEAARQTFLAVSEEFYLHNEPHSSYFVINNMDVEYLRFVFPLPMTILYQVLDHKISERSRSQRFEVRMSVIQAQQICCVVKTKFSTYPDALIAEKEAGLAKQAILSELNPEIVHEKSA</sequence>
<dbReference type="EMBL" id="FNSC01000001">
    <property type="protein sequence ID" value="SEC66272.1"/>
    <property type="molecule type" value="Genomic_DNA"/>
</dbReference>
<evidence type="ECO:0000259" key="1">
    <source>
        <dbReference type="Pfam" id="PF03756"/>
    </source>
</evidence>
<organism evidence="2 3">
    <name type="scientific">Pseudomonas anguilliseptica</name>
    <dbReference type="NCBI Taxonomy" id="53406"/>
    <lineage>
        <taxon>Bacteria</taxon>
        <taxon>Pseudomonadati</taxon>
        <taxon>Pseudomonadota</taxon>
        <taxon>Gammaproteobacteria</taxon>
        <taxon>Pseudomonadales</taxon>
        <taxon>Pseudomonadaceae</taxon>
        <taxon>Pseudomonas</taxon>
    </lineage>
</organism>
<gene>
    <name evidence="2" type="ORF">SAMN05421553_1230</name>
</gene>
<dbReference type="AlphaFoldDB" id="A0A1H4UBS1"/>
<protein>
    <submittedName>
        <fullName evidence="2">A-factor biosynthesis hotdog domain-containing protein</fullName>
    </submittedName>
</protein>
<reference evidence="3" key="1">
    <citation type="submission" date="2016-10" db="EMBL/GenBank/DDBJ databases">
        <authorList>
            <person name="Varghese N."/>
            <person name="Submissions S."/>
        </authorList>
    </citation>
    <scope>NUCLEOTIDE SEQUENCE [LARGE SCALE GENOMIC DNA]</scope>
    <source>
        <strain evidence="3">DSM 12111</strain>
    </source>
</reference>
<name>A0A1H4UBS1_PSEAG</name>